<dbReference type="PANTHER" id="PTHR40048:SF1">
    <property type="entry name" value="RHAMNOSYL O-METHYLTRANSFERASE"/>
    <property type="match status" value="1"/>
</dbReference>
<dbReference type="eggNOG" id="COG3510">
    <property type="taxonomic scope" value="Bacteria"/>
</dbReference>
<dbReference type="HOGENOM" id="CLU_063868_1_0_9"/>
<dbReference type="GO" id="GO:0071770">
    <property type="term" value="P:DIM/DIP cell wall layer assembly"/>
    <property type="evidence" value="ECO:0007669"/>
    <property type="project" value="TreeGrafter"/>
</dbReference>
<dbReference type="Proteomes" id="UP000029431">
    <property type="component" value="Chromosome"/>
</dbReference>
<dbReference type="PATRIC" id="fig|697284.3.peg.191"/>
<proteinExistence type="predicted"/>
<keyword evidence="1" id="KW-0489">Methyltransferase</keyword>
<evidence type="ECO:0000256" key="1">
    <source>
        <dbReference type="ARBA" id="ARBA00022603"/>
    </source>
</evidence>
<sequence>MNGMKLNIDLNERKLSIDNGGEQLELDLYTKEAFTYLSDVWLKCGWMNKYAYSFTWFGRPIIQLPEDMIRIQELIYRVQPDVIIETGIAHGGTLIYYSSLCKAMGKGRVIGIDIEIRPHNRQKIENHELFDYITLIEGNSVDSAIVQQVRSLVKDGERVLVILDSNHSKQHVLQELQLYSPLVSADSYIVATDGIMEQLAGAPGIKQDWSWDNPKAAAEQFVQNDPRFVLEEPLFPFNEGNITERITYWPSAYIKRII</sequence>
<dbReference type="GO" id="GO:0032259">
    <property type="term" value="P:methylation"/>
    <property type="evidence" value="ECO:0007669"/>
    <property type="project" value="UniProtKB-KW"/>
</dbReference>
<evidence type="ECO:0000313" key="3">
    <source>
        <dbReference type="EMBL" id="AHD04066.1"/>
    </source>
</evidence>
<evidence type="ECO:0000256" key="2">
    <source>
        <dbReference type="ARBA" id="ARBA00022679"/>
    </source>
</evidence>
<dbReference type="EMBL" id="CP003355">
    <property type="protein sequence ID" value="AHD04066.1"/>
    <property type="molecule type" value="Genomic_DNA"/>
</dbReference>
<reference evidence="3 4" key="1">
    <citation type="journal article" date="2014" name="PLoS ONE">
        <title>How to Kill the Honey Bee Larva: Genomic Potential and Virulence Mechanisms of Paenibacillus larvae.</title>
        <authorList>
            <person name="Djukic M."/>
            <person name="Brzuszkiewicz E."/>
            <person name="Funfhaus A."/>
            <person name="Voss J."/>
            <person name="Gollnow K."/>
            <person name="Poppinga L."/>
            <person name="Liesegang H."/>
            <person name="Garcia-Gonzalez E."/>
            <person name="Genersch E."/>
            <person name="Daniel R."/>
        </authorList>
    </citation>
    <scope>NUCLEOTIDE SEQUENCE [LARGE SCALE GENOMIC DNA]</scope>
    <source>
        <strain evidence="3 4">DSM 25430</strain>
    </source>
</reference>
<dbReference type="SUPFAM" id="SSF53335">
    <property type="entry name" value="S-adenosyl-L-methionine-dependent methyltransferases"/>
    <property type="match status" value="1"/>
</dbReference>
<keyword evidence="2" id="KW-0808">Transferase</keyword>
<dbReference type="Pfam" id="PF04989">
    <property type="entry name" value="RMNT_CmcI"/>
    <property type="match status" value="1"/>
</dbReference>
<organism evidence="3 4">
    <name type="scientific">Paenibacillus larvae subsp. larvae DSM 25430</name>
    <dbReference type="NCBI Taxonomy" id="697284"/>
    <lineage>
        <taxon>Bacteria</taxon>
        <taxon>Bacillati</taxon>
        <taxon>Bacillota</taxon>
        <taxon>Bacilli</taxon>
        <taxon>Bacillales</taxon>
        <taxon>Paenibacillaceae</taxon>
        <taxon>Paenibacillus</taxon>
    </lineage>
</organism>
<dbReference type="Gene3D" id="3.40.50.150">
    <property type="entry name" value="Vaccinia Virus protein VP39"/>
    <property type="match status" value="1"/>
</dbReference>
<dbReference type="GO" id="GO:0008168">
    <property type="term" value="F:methyltransferase activity"/>
    <property type="evidence" value="ECO:0007669"/>
    <property type="project" value="UniProtKB-KW"/>
</dbReference>
<dbReference type="GO" id="GO:0008610">
    <property type="term" value="P:lipid biosynthetic process"/>
    <property type="evidence" value="ECO:0007669"/>
    <property type="project" value="InterPro"/>
</dbReference>
<name>V9VZG2_9BACL</name>
<gene>
    <name evidence="3" type="ORF">ERIC2_c01910</name>
</gene>
<dbReference type="GO" id="GO:0005886">
    <property type="term" value="C:plasma membrane"/>
    <property type="evidence" value="ECO:0007669"/>
    <property type="project" value="TreeGrafter"/>
</dbReference>
<dbReference type="KEGG" id="plv:ERIC2_c01910"/>
<dbReference type="AlphaFoldDB" id="V9VZG2"/>
<dbReference type="PANTHER" id="PTHR40048">
    <property type="entry name" value="RHAMNOSYL O-METHYLTRANSFERASE"/>
    <property type="match status" value="1"/>
</dbReference>
<accession>V9VZG2</accession>
<protein>
    <submittedName>
        <fullName evidence="3">Cephalosporin hydroxylase family protein</fullName>
    </submittedName>
</protein>
<keyword evidence="4" id="KW-1185">Reference proteome</keyword>
<dbReference type="InterPro" id="IPR007072">
    <property type="entry name" value="RNMT_CmcI"/>
</dbReference>
<dbReference type="InterPro" id="IPR029063">
    <property type="entry name" value="SAM-dependent_MTases_sf"/>
</dbReference>
<evidence type="ECO:0000313" key="4">
    <source>
        <dbReference type="Proteomes" id="UP000029431"/>
    </source>
</evidence>